<protein>
    <submittedName>
        <fullName evidence="2">Acyl carrier protein</fullName>
    </submittedName>
</protein>
<reference evidence="2 3" key="1">
    <citation type="journal article" date="2018" name="Genet. Mol. Biol.">
        <title>The genome sequence of Dyella jiangningensis FCAV SCS01 from a lignocellulose-decomposing microbial consortium metagenome reveals potential for biotechnological applications.</title>
        <authorList>
            <person name="Desiderato J.G."/>
            <person name="Alvarenga D.O."/>
            <person name="Constancio M.T.L."/>
            <person name="Alves L.M.C."/>
            <person name="Varani A.M."/>
        </authorList>
    </citation>
    <scope>NUCLEOTIDE SEQUENCE [LARGE SCALE GENOMIC DNA]</scope>
    <source>
        <strain evidence="2 3">FCAV SCS01</strain>
    </source>
</reference>
<organism evidence="2 3">
    <name type="scientific">Dyella jiangningensis</name>
    <dbReference type="NCBI Taxonomy" id="1379159"/>
    <lineage>
        <taxon>Bacteria</taxon>
        <taxon>Pseudomonadati</taxon>
        <taxon>Pseudomonadota</taxon>
        <taxon>Gammaproteobacteria</taxon>
        <taxon>Lysobacterales</taxon>
        <taxon>Rhodanobacteraceae</taxon>
        <taxon>Dyella</taxon>
    </lineage>
</organism>
<dbReference type="Proteomes" id="UP000248926">
    <property type="component" value="Unassembled WGS sequence"/>
</dbReference>
<dbReference type="AlphaFoldDB" id="A0A328NW58"/>
<evidence type="ECO:0000313" key="2">
    <source>
        <dbReference type="EMBL" id="RAO74618.1"/>
    </source>
</evidence>
<dbReference type="InterPro" id="IPR009081">
    <property type="entry name" value="PP-bd_ACP"/>
</dbReference>
<dbReference type="OrthoDB" id="9803943at2"/>
<comment type="caution">
    <text evidence="2">The sequence shown here is derived from an EMBL/GenBank/DDBJ whole genome shotgun (WGS) entry which is preliminary data.</text>
</comment>
<dbReference type="RefSeq" id="WP_111984794.1">
    <property type="nucleotide sequence ID" value="NZ_NFZS01000006.1"/>
</dbReference>
<keyword evidence="3" id="KW-1185">Reference proteome</keyword>
<dbReference type="SUPFAM" id="SSF47336">
    <property type="entry name" value="ACP-like"/>
    <property type="match status" value="1"/>
</dbReference>
<name>A0A328NW58_9GAMM</name>
<evidence type="ECO:0000259" key="1">
    <source>
        <dbReference type="PROSITE" id="PS50075"/>
    </source>
</evidence>
<dbReference type="InterPro" id="IPR036736">
    <property type="entry name" value="ACP-like_sf"/>
</dbReference>
<evidence type="ECO:0000313" key="3">
    <source>
        <dbReference type="Proteomes" id="UP000248926"/>
    </source>
</evidence>
<feature type="domain" description="Carrier" evidence="1">
    <location>
        <begin position="5"/>
        <end position="87"/>
    </location>
</feature>
<dbReference type="NCBIfam" id="NF006617">
    <property type="entry name" value="PRK09184.1"/>
    <property type="match status" value="1"/>
</dbReference>
<dbReference type="Gene3D" id="1.10.1200.10">
    <property type="entry name" value="ACP-like"/>
    <property type="match status" value="1"/>
</dbReference>
<dbReference type="Pfam" id="PF00550">
    <property type="entry name" value="PP-binding"/>
    <property type="match status" value="1"/>
</dbReference>
<sequence>MAEQSTAQHELATLIVESLNLETVSADQIDPDAPLFGGDLGLDSIDALEIALAVSKRYGFQLRSDNPENRQIFSSLRTLSEHVERHRAV</sequence>
<proteinExistence type="predicted"/>
<dbReference type="EMBL" id="NFZS01000006">
    <property type="protein sequence ID" value="RAO74618.1"/>
    <property type="molecule type" value="Genomic_DNA"/>
</dbReference>
<accession>A0A328NW58</accession>
<gene>
    <name evidence="2" type="ORF">CA260_19765</name>
</gene>
<dbReference type="PROSITE" id="PS50075">
    <property type="entry name" value="CARRIER"/>
    <property type="match status" value="1"/>
</dbReference>